<dbReference type="Proteomes" id="UP000675881">
    <property type="component" value="Chromosome 9"/>
</dbReference>
<comment type="subcellular location">
    <subcellularLocation>
        <location evidence="1">Nucleus</location>
    </subcellularLocation>
</comment>
<dbReference type="Gene3D" id="1.25.40.10">
    <property type="entry name" value="Tetratricopeptide repeat domain"/>
    <property type="match status" value="1"/>
</dbReference>
<keyword evidence="2" id="KW-0539">Nucleus</keyword>
<dbReference type="GO" id="GO:0005634">
    <property type="term" value="C:nucleus"/>
    <property type="evidence" value="ECO:0007669"/>
    <property type="project" value="UniProtKB-SubCell"/>
</dbReference>
<dbReference type="GO" id="GO:0031491">
    <property type="term" value="F:nucleosome binding"/>
    <property type="evidence" value="ECO:0007669"/>
    <property type="project" value="TreeGrafter"/>
</dbReference>
<accession>A0A7R8D8A9</accession>
<feature type="compositionally biased region" description="Polar residues" evidence="3">
    <location>
        <begin position="7"/>
        <end position="16"/>
    </location>
</feature>
<dbReference type="InterPro" id="IPR011990">
    <property type="entry name" value="TPR-like_helical_dom_sf"/>
</dbReference>
<evidence type="ECO:0000256" key="3">
    <source>
        <dbReference type="SAM" id="MobiDB-lite"/>
    </source>
</evidence>
<protein>
    <submittedName>
        <fullName evidence="4">CABIN1</fullName>
    </submittedName>
</protein>
<gene>
    <name evidence="4" type="ORF">LSAA_15239</name>
</gene>
<evidence type="ECO:0000313" key="5">
    <source>
        <dbReference type="Proteomes" id="UP000675881"/>
    </source>
</evidence>
<evidence type="ECO:0000256" key="1">
    <source>
        <dbReference type="ARBA" id="ARBA00004123"/>
    </source>
</evidence>
<dbReference type="EMBL" id="HG994588">
    <property type="protein sequence ID" value="CAF3035167.1"/>
    <property type="molecule type" value="Genomic_DNA"/>
</dbReference>
<feature type="region of interest" description="Disordered" evidence="3">
    <location>
        <begin position="1"/>
        <end position="30"/>
    </location>
</feature>
<keyword evidence="5" id="KW-1185">Reference proteome</keyword>
<dbReference type="AlphaFoldDB" id="A0A7R8D8A9"/>
<sequence length="184" mass="21017">MILRNFSAVNESSRNGDSLGKGDGSKEPEPQFHQELEEDKYVSLYSRALGLYGSGRYAECLQDFLVIFESEYFKLFGRESPRPSPVAVKLQKCVAKYLGFCYEKENNHRECIKYLKESLSIDDSDVTLYFKVALSAIKMHNLSIARSALEAGLRVSPEHWPSLELAIMVSFKTKDHFWLLTAYP</sequence>
<dbReference type="PANTHER" id="PTHR15502:SF7">
    <property type="entry name" value="CALCINEURIN-BINDING PROTEIN CABIN-1"/>
    <property type="match status" value="1"/>
</dbReference>
<reference evidence="4" key="1">
    <citation type="submission" date="2021-02" db="EMBL/GenBank/DDBJ databases">
        <authorList>
            <person name="Bekaert M."/>
        </authorList>
    </citation>
    <scope>NUCLEOTIDE SEQUENCE</scope>
    <source>
        <strain evidence="4">IoA-00</strain>
    </source>
</reference>
<name>A0A7R8D8A9_LEPSM</name>
<evidence type="ECO:0000256" key="2">
    <source>
        <dbReference type="ARBA" id="ARBA00023242"/>
    </source>
</evidence>
<organism evidence="4 5">
    <name type="scientific">Lepeophtheirus salmonis</name>
    <name type="common">Salmon louse</name>
    <name type="synonym">Caligus salmonis</name>
    <dbReference type="NCBI Taxonomy" id="72036"/>
    <lineage>
        <taxon>Eukaryota</taxon>
        <taxon>Metazoa</taxon>
        <taxon>Ecdysozoa</taxon>
        <taxon>Arthropoda</taxon>
        <taxon>Crustacea</taxon>
        <taxon>Multicrustacea</taxon>
        <taxon>Hexanauplia</taxon>
        <taxon>Copepoda</taxon>
        <taxon>Siphonostomatoida</taxon>
        <taxon>Caligidae</taxon>
        <taxon>Lepeophtheirus</taxon>
    </lineage>
</organism>
<dbReference type="SUPFAM" id="SSF48452">
    <property type="entry name" value="TPR-like"/>
    <property type="match status" value="1"/>
</dbReference>
<dbReference type="PANTHER" id="PTHR15502">
    <property type="entry name" value="CALCINEURIN-BINDING PROTEIN CABIN 1-RELATED"/>
    <property type="match status" value="1"/>
</dbReference>
<dbReference type="InterPro" id="IPR033053">
    <property type="entry name" value="Hir3/CABIN1"/>
</dbReference>
<proteinExistence type="predicted"/>
<evidence type="ECO:0000313" key="4">
    <source>
        <dbReference type="EMBL" id="CAF3035167.1"/>
    </source>
</evidence>
<dbReference type="OrthoDB" id="6376137at2759"/>
<dbReference type="GO" id="GO:0006325">
    <property type="term" value="P:chromatin organization"/>
    <property type="evidence" value="ECO:0007669"/>
    <property type="project" value="InterPro"/>
</dbReference>